<evidence type="ECO:0000313" key="1">
    <source>
        <dbReference type="EMBL" id="KAG0430901.1"/>
    </source>
</evidence>
<proteinExistence type="predicted"/>
<comment type="caution">
    <text evidence="1">The sequence shown here is derived from an EMBL/GenBank/DDBJ whole genome shotgun (WGS) entry which is preliminary data.</text>
</comment>
<protein>
    <submittedName>
        <fullName evidence="1">Uncharacterized protein</fullName>
    </submittedName>
</protein>
<reference evidence="1 2" key="1">
    <citation type="journal article" date="2020" name="Cell">
        <title>Large-Scale Comparative Analyses of Tick Genomes Elucidate Their Genetic Diversity and Vector Capacities.</title>
        <authorList>
            <consortium name="Tick Genome and Microbiome Consortium (TIGMIC)"/>
            <person name="Jia N."/>
            <person name="Wang J."/>
            <person name="Shi W."/>
            <person name="Du L."/>
            <person name="Sun Y."/>
            <person name="Zhan W."/>
            <person name="Jiang J.F."/>
            <person name="Wang Q."/>
            <person name="Zhang B."/>
            <person name="Ji P."/>
            <person name="Bell-Sakyi L."/>
            <person name="Cui X.M."/>
            <person name="Yuan T.T."/>
            <person name="Jiang B.G."/>
            <person name="Yang W.F."/>
            <person name="Lam T.T."/>
            <person name="Chang Q.C."/>
            <person name="Ding S.J."/>
            <person name="Wang X.J."/>
            <person name="Zhu J.G."/>
            <person name="Ruan X.D."/>
            <person name="Zhao L."/>
            <person name="Wei J.T."/>
            <person name="Ye R.Z."/>
            <person name="Que T.C."/>
            <person name="Du C.H."/>
            <person name="Zhou Y.H."/>
            <person name="Cheng J.X."/>
            <person name="Dai P.F."/>
            <person name="Guo W.B."/>
            <person name="Han X.H."/>
            <person name="Huang E.J."/>
            <person name="Li L.F."/>
            <person name="Wei W."/>
            <person name="Gao Y.C."/>
            <person name="Liu J.Z."/>
            <person name="Shao H.Z."/>
            <person name="Wang X."/>
            <person name="Wang C.C."/>
            <person name="Yang T.C."/>
            <person name="Huo Q.B."/>
            <person name="Li W."/>
            <person name="Chen H.Y."/>
            <person name="Chen S.E."/>
            <person name="Zhou L.G."/>
            <person name="Ni X.B."/>
            <person name="Tian J.H."/>
            <person name="Sheng Y."/>
            <person name="Liu T."/>
            <person name="Pan Y.S."/>
            <person name="Xia L.Y."/>
            <person name="Li J."/>
            <person name="Zhao F."/>
            <person name="Cao W.C."/>
        </authorList>
    </citation>
    <scope>NUCLEOTIDE SEQUENCE [LARGE SCALE GENOMIC DNA]</scope>
    <source>
        <strain evidence="1">Iper-2018</strain>
    </source>
</reference>
<dbReference type="EMBL" id="JABSTQ010009278">
    <property type="protein sequence ID" value="KAG0430901.1"/>
    <property type="molecule type" value="Genomic_DNA"/>
</dbReference>
<evidence type="ECO:0000313" key="2">
    <source>
        <dbReference type="Proteomes" id="UP000805193"/>
    </source>
</evidence>
<sequence length="67" mass="7955">GIAALCNSIRMCYHKYGDLDKQNASSEFKTTLHTCVFTFIEIWTQKLHPDLMFRSREAWFEMHNTIK</sequence>
<gene>
    <name evidence="1" type="ORF">HPB47_022277</name>
</gene>
<feature type="non-terminal residue" evidence="1">
    <location>
        <position position="67"/>
    </location>
</feature>
<keyword evidence="2" id="KW-1185">Reference proteome</keyword>
<organism evidence="1 2">
    <name type="scientific">Ixodes persulcatus</name>
    <name type="common">Taiga tick</name>
    <dbReference type="NCBI Taxonomy" id="34615"/>
    <lineage>
        <taxon>Eukaryota</taxon>
        <taxon>Metazoa</taxon>
        <taxon>Ecdysozoa</taxon>
        <taxon>Arthropoda</taxon>
        <taxon>Chelicerata</taxon>
        <taxon>Arachnida</taxon>
        <taxon>Acari</taxon>
        <taxon>Parasitiformes</taxon>
        <taxon>Ixodida</taxon>
        <taxon>Ixodoidea</taxon>
        <taxon>Ixodidae</taxon>
        <taxon>Ixodinae</taxon>
        <taxon>Ixodes</taxon>
    </lineage>
</organism>
<dbReference type="Proteomes" id="UP000805193">
    <property type="component" value="Unassembled WGS sequence"/>
</dbReference>
<name>A0AC60QA46_IXOPE</name>
<accession>A0AC60QA46</accession>
<feature type="non-terminal residue" evidence="1">
    <location>
        <position position="1"/>
    </location>
</feature>